<evidence type="ECO:0000256" key="3">
    <source>
        <dbReference type="ARBA" id="ARBA00022679"/>
    </source>
</evidence>
<feature type="compositionally biased region" description="Low complexity" evidence="5">
    <location>
        <begin position="500"/>
        <end position="516"/>
    </location>
</feature>
<organism evidence="7 8">
    <name type="scientific">Euphydryas editha</name>
    <name type="common">Edith's checkerspot</name>
    <dbReference type="NCBI Taxonomy" id="104508"/>
    <lineage>
        <taxon>Eukaryota</taxon>
        <taxon>Metazoa</taxon>
        <taxon>Ecdysozoa</taxon>
        <taxon>Arthropoda</taxon>
        <taxon>Hexapoda</taxon>
        <taxon>Insecta</taxon>
        <taxon>Pterygota</taxon>
        <taxon>Neoptera</taxon>
        <taxon>Endopterygota</taxon>
        <taxon>Lepidoptera</taxon>
        <taxon>Glossata</taxon>
        <taxon>Ditrysia</taxon>
        <taxon>Papilionoidea</taxon>
        <taxon>Nymphalidae</taxon>
        <taxon>Nymphalinae</taxon>
        <taxon>Euphydryas</taxon>
    </lineage>
</organism>
<dbReference type="SMART" id="SM00678">
    <property type="entry name" value="WWE"/>
    <property type="match status" value="1"/>
</dbReference>
<dbReference type="Pfam" id="PF02825">
    <property type="entry name" value="WWE"/>
    <property type="match status" value="1"/>
</dbReference>
<accession>A0AAU9UJ22</accession>
<feature type="compositionally biased region" description="Acidic residues" evidence="5">
    <location>
        <begin position="1573"/>
        <end position="1585"/>
    </location>
</feature>
<dbReference type="InterPro" id="IPR057948">
    <property type="entry name" value="TPR_TRIP12_N"/>
</dbReference>
<dbReference type="InterPro" id="IPR011989">
    <property type="entry name" value="ARM-like"/>
</dbReference>
<sequence length="1729" mass="186724">MAEQHITPSSHSALTRESSRSSPSRVVGGRWLRQVRKASRSRRSRRNATSPLPRTSRYSSSRTFDAEPRAQVELRRSSRLVNTLPRSDYSLSERWSYGTDVYETRYDTTDYKHGDTIKSSIDYQKRGRTSSHDRKKQKSHNTSSNNTTDECVAYCTRSRTALKSSESVCEQVPSSVKPHSFTRNVSNPSPVDTSTQPQLLNQTEGGLLPLDERDYAYSPFSSSTITELLDSDYSVYSPTVTRRKGKKRKRSTHRSLSHRKNNCFIDLEECRKKLKIDSHKEVEENSQSEATESRTPDYETDRIEATSSAQASCTYRLRNRYNRDLGPPTSTVISDSTASPSTSDVVHTLTAAERKSFTEYSGRTTTPPLFRDLQEASSSKDHNSDSKLLIVPRDLPYLRQTNARRSIAAATGATLGACLTRGASNSQRQRQDTVSKRQAGAGEEAGSSAGGARRARARDMPQPHTPSTRRDKRGKSSLGSCASTGGVSSRSHPQLLTTGAVASTSSSPPVPASAASMPDNMSSDGKPKGKASSSAEECTAGGAGGASGAGGGAAAGGSAAAEESSSEEGEVGRLQALLEARGLPPHLLGALGPRMQHLLHRTVTANSAASKAAQLLAGLQATGDEGQQLQAVIEMCQLLVMGNEDTLAGFPVRQVVPALVNLLAAEHNFDMMNHACRALTYMLEALPRSSGAVALAVPAFLDKLQAITCMDVAEQSLTALDMLSRRHSKAILQARGVSACLTYLDFFSINAQRAALSITANCCQNLTPDEFHLVRDSLQLLANRLTIQDKKSVECVCLAFSRLVDSFQHDPARLQEIATPELLTNLQQLLVVQPPLISGSTFITVLRLLWVMCAACPQLALALHQRSIADTLLCLLTGSTLHQEQVELLPRLPQELYEITCLIGELMPRLPTDGIFAVDAHLDRPWSAPTDRAAQWQWRDDRGVWRSYSWAECRALEAGAAAGEEEVCLSTLGRSYTVDLTAMQQHNDHTGTARSVQRIASAPVAADAAAPGTNAPDPRIAMVRCNPSLVRALLGVLHEVYWSSAGPALRAQALKAILRAVYYADAPLLRQVLKTQVISSHIAGMMASSDLRIVVGSLQLAEILMQRLPEEMGVQFRREGVLHQVAQLAERAPAAPATRQTKIKCPSGTSMRSSEGSSPPASTSASSLDHHNLSLAFSASGSFIASSLLAASESGSSEAGPATSVSTHQQTTTVHRSGSPLQLAEMLKRKRAVKRSGGARQQRGRRDDAAPHAHAPPAAAPAAAAAVAAHSSTVVSARSAARAGASKTSSFLSSLNPSRWGRAPHAHKDAALLAAPHASNLTVQNKEKVREWVSWRAARLQREWGALGGGAGALEQLAALAAALPSRALAQQRAALQHLRDTLLNHDVSPFEVNHSGVLGALLQFLTGTGPEPEAASSGATGTDAEREVDNESRDSSEQIALCEERLRLFLHVFADMPLSSDDKEWNEKATMGVPAGGGAGALAALVAKVNACVSHLEQFPVRVHDLPARPATSALKFFNTHQLMCDLKRHPTCTNLKQWKGGVVRIDPLALVQAIERYLAQRGYARRAGAQSDDEPASDDDVDDALASPPHHPADSDHKLEFLIGDTVLPYNMTVYQAVRQFGEQTDADTDTETPLANAGIWVLTHTIYYRAVEVGEPPRTDASSSRKGKGQPTKLSSRRKPDLLWNGEIFKLVKLFMLKEIKNHKLCLICVLINIDRSTLVIALQSF</sequence>
<dbReference type="InterPro" id="IPR016024">
    <property type="entry name" value="ARM-type_fold"/>
</dbReference>
<dbReference type="GO" id="GO:0008270">
    <property type="term" value="F:zinc ion binding"/>
    <property type="evidence" value="ECO:0007669"/>
    <property type="project" value="InterPro"/>
</dbReference>
<dbReference type="PROSITE" id="PS50918">
    <property type="entry name" value="WWE"/>
    <property type="match status" value="1"/>
</dbReference>
<evidence type="ECO:0000313" key="7">
    <source>
        <dbReference type="EMBL" id="CAH2099709.1"/>
    </source>
</evidence>
<evidence type="ECO:0000256" key="2">
    <source>
        <dbReference type="ARBA" id="ARBA00004906"/>
    </source>
</evidence>
<dbReference type="GO" id="GO:0016607">
    <property type="term" value="C:nuclear speck"/>
    <property type="evidence" value="ECO:0007669"/>
    <property type="project" value="TreeGrafter"/>
</dbReference>
<evidence type="ECO:0000256" key="1">
    <source>
        <dbReference type="ARBA" id="ARBA00000885"/>
    </source>
</evidence>
<name>A0AAU9UJ22_EUPED</name>
<dbReference type="Gene3D" id="1.25.10.10">
    <property type="entry name" value="Leucine-rich Repeat Variant"/>
    <property type="match status" value="1"/>
</dbReference>
<feature type="compositionally biased region" description="Low complexity" evidence="5">
    <location>
        <begin position="1252"/>
        <end position="1264"/>
    </location>
</feature>
<evidence type="ECO:0000256" key="5">
    <source>
        <dbReference type="SAM" id="MobiDB-lite"/>
    </source>
</evidence>
<keyword evidence="3 4" id="KW-0808">Transferase</keyword>
<feature type="compositionally biased region" description="Polar residues" evidence="5">
    <location>
        <begin position="47"/>
        <end position="63"/>
    </location>
</feature>
<dbReference type="GO" id="GO:0006974">
    <property type="term" value="P:DNA damage response"/>
    <property type="evidence" value="ECO:0007669"/>
    <property type="project" value="TreeGrafter"/>
</dbReference>
<comment type="caution">
    <text evidence="7">The sequence shown here is derived from an EMBL/GenBank/DDBJ whole genome shotgun (WGS) entry which is preliminary data.</text>
</comment>
<dbReference type="InterPro" id="IPR018123">
    <property type="entry name" value="WWE-dom_subgr"/>
</dbReference>
<feature type="compositionally biased region" description="Low complexity" evidence="5">
    <location>
        <begin position="1131"/>
        <end position="1140"/>
    </location>
</feature>
<dbReference type="InterPro" id="IPR037197">
    <property type="entry name" value="WWE_dom_sf"/>
</dbReference>
<keyword evidence="8" id="KW-1185">Reference proteome</keyword>
<feature type="compositionally biased region" description="Low complexity" evidence="5">
    <location>
        <begin position="1147"/>
        <end position="1167"/>
    </location>
</feature>
<dbReference type="SUPFAM" id="SSF117839">
    <property type="entry name" value="WWE domain"/>
    <property type="match status" value="1"/>
</dbReference>
<dbReference type="EC" id="2.3.2.26" evidence="4"/>
<feature type="compositionally biased region" description="Basic residues" evidence="5">
    <location>
        <begin position="126"/>
        <end position="139"/>
    </location>
</feature>
<dbReference type="GO" id="GO:0043161">
    <property type="term" value="P:proteasome-mediated ubiquitin-dependent protein catabolic process"/>
    <property type="evidence" value="ECO:0007669"/>
    <property type="project" value="TreeGrafter"/>
</dbReference>
<feature type="compositionally biased region" description="Polar residues" evidence="5">
    <location>
        <begin position="477"/>
        <end position="497"/>
    </location>
</feature>
<comment type="catalytic activity">
    <reaction evidence="1 4">
        <text>S-ubiquitinyl-[E2 ubiquitin-conjugating enzyme]-L-cysteine + [acceptor protein]-L-lysine = [E2 ubiquitin-conjugating enzyme]-L-cysteine + N(6)-ubiquitinyl-[acceptor protein]-L-lysine.</text>
        <dbReference type="EC" id="2.3.2.26"/>
    </reaction>
</comment>
<feature type="region of interest" description="Disordered" evidence="5">
    <location>
        <begin position="1568"/>
        <end position="1600"/>
    </location>
</feature>
<feature type="region of interest" description="Disordered" evidence="5">
    <location>
        <begin position="1131"/>
        <end position="1167"/>
    </location>
</feature>
<feature type="compositionally biased region" description="Polar residues" evidence="5">
    <location>
        <begin position="181"/>
        <end position="199"/>
    </location>
</feature>
<gene>
    <name evidence="7" type="ORF">EEDITHA_LOCUS14653</name>
</gene>
<proteinExistence type="inferred from homology"/>
<dbReference type="GO" id="GO:0000209">
    <property type="term" value="P:protein polyubiquitination"/>
    <property type="evidence" value="ECO:0007669"/>
    <property type="project" value="TreeGrafter"/>
</dbReference>
<feature type="compositionally biased region" description="Low complexity" evidence="5">
    <location>
        <begin position="531"/>
        <end position="540"/>
    </location>
</feature>
<feature type="domain" description="WWE" evidence="6">
    <location>
        <begin position="921"/>
        <end position="998"/>
    </location>
</feature>
<comment type="pathway">
    <text evidence="2 4">Protein modification; protein ubiquitination.</text>
</comment>
<dbReference type="PANTHER" id="PTHR45670:SF13">
    <property type="entry name" value="E3 UBIQUITIN-PROTEIN LIGASE TRIP12"/>
    <property type="match status" value="1"/>
</dbReference>
<dbReference type="EMBL" id="CAKOGL010000022">
    <property type="protein sequence ID" value="CAH2099709.1"/>
    <property type="molecule type" value="Genomic_DNA"/>
</dbReference>
<feature type="region of interest" description="Disordered" evidence="5">
    <location>
        <begin position="111"/>
        <end position="148"/>
    </location>
</feature>
<dbReference type="InterPro" id="IPR004170">
    <property type="entry name" value="WWE_dom"/>
</dbReference>
<feature type="region of interest" description="Disordered" evidence="5">
    <location>
        <begin position="1"/>
        <end position="71"/>
    </location>
</feature>
<dbReference type="PANTHER" id="PTHR45670">
    <property type="entry name" value="E3 UBIQUITIN-PROTEIN LIGASE TRIP12"/>
    <property type="match status" value="1"/>
</dbReference>
<dbReference type="SUPFAM" id="SSF48371">
    <property type="entry name" value="ARM repeat"/>
    <property type="match status" value="1"/>
</dbReference>
<protein>
    <recommendedName>
        <fullName evidence="4">E3 ubiquitin-protein ligase</fullName>
        <ecNumber evidence="4">2.3.2.26</ecNumber>
    </recommendedName>
</protein>
<dbReference type="Proteomes" id="UP001153954">
    <property type="component" value="Unassembled WGS sequence"/>
</dbReference>
<reference evidence="7" key="1">
    <citation type="submission" date="2022-03" db="EMBL/GenBank/DDBJ databases">
        <authorList>
            <person name="Tunstrom K."/>
        </authorList>
    </citation>
    <scope>NUCLEOTIDE SEQUENCE</scope>
</reference>
<feature type="region of interest" description="Disordered" evidence="5">
    <location>
        <begin position="278"/>
        <end position="306"/>
    </location>
</feature>
<feature type="compositionally biased region" description="Low complexity" evidence="5">
    <location>
        <begin position="1194"/>
        <end position="1215"/>
    </location>
</feature>
<dbReference type="GO" id="GO:0061630">
    <property type="term" value="F:ubiquitin protein ligase activity"/>
    <property type="evidence" value="ECO:0007669"/>
    <property type="project" value="UniProtKB-UniRule"/>
</dbReference>
<feature type="region of interest" description="Disordered" evidence="5">
    <location>
        <begin position="1410"/>
        <end position="1437"/>
    </location>
</feature>
<feature type="region of interest" description="Disordered" evidence="5">
    <location>
        <begin position="421"/>
        <end position="571"/>
    </location>
</feature>
<feature type="compositionally biased region" description="Basic residues" evidence="5">
    <location>
        <begin position="33"/>
        <end position="46"/>
    </location>
</feature>
<feature type="compositionally biased region" description="Gly residues" evidence="5">
    <location>
        <begin position="541"/>
        <end position="555"/>
    </location>
</feature>
<feature type="compositionally biased region" description="Basic and acidic residues" evidence="5">
    <location>
        <begin position="291"/>
        <end position="304"/>
    </location>
</feature>
<evidence type="ECO:0000256" key="4">
    <source>
        <dbReference type="RuleBase" id="RU369009"/>
    </source>
</evidence>
<dbReference type="Pfam" id="PF25579">
    <property type="entry name" value="TPR_TRIP12_N"/>
    <property type="match status" value="1"/>
</dbReference>
<feature type="region of interest" description="Disordered" evidence="5">
    <location>
        <begin position="1194"/>
        <end position="1264"/>
    </location>
</feature>
<feature type="region of interest" description="Disordered" evidence="5">
    <location>
        <begin position="1659"/>
        <end position="1680"/>
    </location>
</feature>
<evidence type="ECO:0000259" key="6">
    <source>
        <dbReference type="PROSITE" id="PS50918"/>
    </source>
</evidence>
<feature type="compositionally biased region" description="Basic and acidic residues" evidence="5">
    <location>
        <begin position="1424"/>
        <end position="1437"/>
    </location>
</feature>
<comment type="similarity">
    <text evidence="4">Belongs to the UPL family. K-HECT subfamily.</text>
</comment>
<dbReference type="FunFam" id="1.25.10.10:FF:000689">
    <property type="entry name" value="HECT ubiquitin protein ligase family protein KAK"/>
    <property type="match status" value="1"/>
</dbReference>
<feature type="compositionally biased region" description="Low complexity" evidence="5">
    <location>
        <begin position="9"/>
        <end position="25"/>
    </location>
</feature>
<evidence type="ECO:0000313" key="8">
    <source>
        <dbReference type="Proteomes" id="UP001153954"/>
    </source>
</evidence>
<dbReference type="InterPro" id="IPR045322">
    <property type="entry name" value="HECTD1/TRIP12-like"/>
</dbReference>
<dbReference type="Gene3D" id="3.30.720.50">
    <property type="match status" value="1"/>
</dbReference>
<keyword evidence="4" id="KW-0833">Ubl conjugation pathway</keyword>
<feature type="region of interest" description="Disordered" evidence="5">
    <location>
        <begin position="176"/>
        <end position="199"/>
    </location>
</feature>
<feature type="compositionally biased region" description="Low complexity" evidence="5">
    <location>
        <begin position="439"/>
        <end position="452"/>
    </location>
</feature>